<protein>
    <recommendedName>
        <fullName evidence="6">t-SNARE coiled-coil homology domain-containing protein</fullName>
    </recommendedName>
</protein>
<gene>
    <name evidence="7" type="ORF">DY000_02020723</name>
</gene>
<dbReference type="InterPro" id="IPR006012">
    <property type="entry name" value="Syntaxin/epimorphin_CS"/>
</dbReference>
<keyword evidence="8" id="KW-1185">Reference proteome</keyword>
<evidence type="ECO:0000256" key="4">
    <source>
        <dbReference type="RuleBase" id="RU003858"/>
    </source>
</evidence>
<comment type="caution">
    <text evidence="7">The sequence shown here is derived from an EMBL/GenBank/DDBJ whole genome shotgun (WGS) entry which is preliminary data.</text>
</comment>
<keyword evidence="5" id="KW-0472">Membrane</keyword>
<dbReference type="PROSITE" id="PS00914">
    <property type="entry name" value="SYNTAXIN"/>
    <property type="match status" value="1"/>
</dbReference>
<keyword evidence="5" id="KW-1133">Transmembrane helix</keyword>
<dbReference type="CDD" id="cd00179">
    <property type="entry name" value="SynN"/>
    <property type="match status" value="1"/>
</dbReference>
<dbReference type="SMART" id="SM00397">
    <property type="entry name" value="t_SNARE"/>
    <property type="match status" value="1"/>
</dbReference>
<dbReference type="Pfam" id="PF05739">
    <property type="entry name" value="SNARE"/>
    <property type="match status" value="1"/>
</dbReference>
<accession>A0ABQ7E5X5</accession>
<feature type="transmembrane region" description="Helical" evidence="5">
    <location>
        <begin position="265"/>
        <end position="286"/>
    </location>
</feature>
<dbReference type="Proteomes" id="UP000266723">
    <property type="component" value="Unassembled WGS sequence"/>
</dbReference>
<name>A0ABQ7E5X5_BRACR</name>
<dbReference type="PROSITE" id="PS50192">
    <property type="entry name" value="T_SNARE"/>
    <property type="match status" value="1"/>
</dbReference>
<organism evidence="7 8">
    <name type="scientific">Brassica cretica</name>
    <name type="common">Mustard</name>
    <dbReference type="NCBI Taxonomy" id="69181"/>
    <lineage>
        <taxon>Eukaryota</taxon>
        <taxon>Viridiplantae</taxon>
        <taxon>Streptophyta</taxon>
        <taxon>Embryophyta</taxon>
        <taxon>Tracheophyta</taxon>
        <taxon>Spermatophyta</taxon>
        <taxon>Magnoliopsida</taxon>
        <taxon>eudicotyledons</taxon>
        <taxon>Gunneridae</taxon>
        <taxon>Pentapetalae</taxon>
        <taxon>rosids</taxon>
        <taxon>malvids</taxon>
        <taxon>Brassicales</taxon>
        <taxon>Brassicaceae</taxon>
        <taxon>Brassiceae</taxon>
        <taxon>Brassica</taxon>
    </lineage>
</organism>
<evidence type="ECO:0000256" key="2">
    <source>
        <dbReference type="ARBA" id="ARBA00022448"/>
    </source>
</evidence>
<dbReference type="EMBL" id="QGKV02000299">
    <property type="protein sequence ID" value="KAF3592061.1"/>
    <property type="molecule type" value="Genomic_DNA"/>
</dbReference>
<dbReference type="SMART" id="SM00503">
    <property type="entry name" value="SynN"/>
    <property type="match status" value="1"/>
</dbReference>
<dbReference type="InterPro" id="IPR006011">
    <property type="entry name" value="Syntaxin_N"/>
</dbReference>
<dbReference type="Gene3D" id="1.20.58.70">
    <property type="match status" value="1"/>
</dbReference>
<evidence type="ECO:0000313" key="8">
    <source>
        <dbReference type="Proteomes" id="UP000266723"/>
    </source>
</evidence>
<dbReference type="PANTHER" id="PTHR19957:SF123">
    <property type="entry name" value="SYNTAXIN-112"/>
    <property type="match status" value="1"/>
</dbReference>
<sequence length="589" mass="65628">MNDLMTKSFLSYVELKKQAKIDTESDHVDVEKGDLHQENLSAFFSEIESIKTIIEEITHLLHDLKNLNEETKSTHSAKILRGLRDRMESNIVAISRKANAVKTLIDAIETENRRTGSCVDRTRVSITNGVRAKLRETMSEFRRLREKIFAEYREDLKRKYFLATGEEPSNKDMEKMISGDGLVKTFEVKPEMDLKTKERHEAVNDIKRSLNRLHQVFLDMAVLVETQGDRVDDIEANVATAGSFVSGGTNSLFYANQMKKKNKKWVLWGSILGVIILLVCLVSMLASRVSAGVGLRVLGPSHTSIASGPSVLPKPKLYSQISTSLVKARSWPTSMKISCRQSHAFVSLSSCERKTSVSTLSLSLFNCFTSPNQYLTSVSDEKWLDLSNNLETLEIRSNPGLIGELPSFITSLTNLQSLVVLENRENTGGVREFNLGYLGSKLVLDLGVSAGVGLRVLGPSHTSIASGPSVLPKPKLYSQISTSLVKARSWPTSMKPSCRQSHAFVSLSSCERKTSVSTLSLSRCLSSREPPPEKWSRLRSPRDLDQLCRTDVPLLLRYLHHVFSDMIPALTRAPLSRSTSSVNRGQPQE</sequence>
<evidence type="ECO:0000256" key="3">
    <source>
        <dbReference type="ARBA" id="ARBA00022927"/>
    </source>
</evidence>
<keyword evidence="5" id="KW-0812">Transmembrane</keyword>
<dbReference type="SUPFAM" id="SSF52058">
    <property type="entry name" value="L domain-like"/>
    <property type="match status" value="1"/>
</dbReference>
<feature type="domain" description="T-SNARE coiled-coil homology" evidence="6">
    <location>
        <begin position="193"/>
        <end position="255"/>
    </location>
</feature>
<evidence type="ECO:0000259" key="6">
    <source>
        <dbReference type="PROSITE" id="PS50192"/>
    </source>
</evidence>
<reference evidence="7 8" key="1">
    <citation type="journal article" date="2020" name="BMC Genomics">
        <title>Intraspecific diversification of the crop wild relative Brassica cretica Lam. using demographic model selection.</title>
        <authorList>
            <person name="Kioukis A."/>
            <person name="Michalopoulou V.A."/>
            <person name="Briers L."/>
            <person name="Pirintsos S."/>
            <person name="Studholme D.J."/>
            <person name="Pavlidis P."/>
            <person name="Sarris P.F."/>
        </authorList>
    </citation>
    <scope>NUCLEOTIDE SEQUENCE [LARGE SCALE GENOMIC DNA]</scope>
    <source>
        <strain evidence="8">cv. PFS-1207/04</strain>
    </source>
</reference>
<dbReference type="SUPFAM" id="SSF47661">
    <property type="entry name" value="t-snare proteins"/>
    <property type="match status" value="1"/>
</dbReference>
<dbReference type="InterPro" id="IPR010989">
    <property type="entry name" value="SNARE"/>
</dbReference>
<evidence type="ECO:0000256" key="5">
    <source>
        <dbReference type="SAM" id="Phobius"/>
    </source>
</evidence>
<keyword evidence="2" id="KW-0813">Transport</keyword>
<dbReference type="InterPro" id="IPR045242">
    <property type="entry name" value="Syntaxin"/>
</dbReference>
<dbReference type="InterPro" id="IPR000727">
    <property type="entry name" value="T_SNARE_dom"/>
</dbReference>
<evidence type="ECO:0000313" key="7">
    <source>
        <dbReference type="EMBL" id="KAF3592061.1"/>
    </source>
</evidence>
<dbReference type="Gene3D" id="1.20.5.110">
    <property type="match status" value="1"/>
</dbReference>
<evidence type="ECO:0000256" key="1">
    <source>
        <dbReference type="ARBA" id="ARBA00009063"/>
    </source>
</evidence>
<dbReference type="CDD" id="cd15848">
    <property type="entry name" value="SNARE_syntaxin1-like"/>
    <property type="match status" value="1"/>
</dbReference>
<comment type="similarity">
    <text evidence="1 4">Belongs to the syntaxin family.</text>
</comment>
<dbReference type="Pfam" id="PF00804">
    <property type="entry name" value="Syntaxin"/>
    <property type="match status" value="1"/>
</dbReference>
<dbReference type="PANTHER" id="PTHR19957">
    <property type="entry name" value="SYNTAXIN"/>
    <property type="match status" value="1"/>
</dbReference>
<keyword evidence="3" id="KW-0653">Protein transport</keyword>
<proteinExistence type="inferred from homology"/>